<dbReference type="GO" id="GO:0050567">
    <property type="term" value="F:glutaminyl-tRNA synthase (glutamine-hydrolyzing) activity"/>
    <property type="evidence" value="ECO:0007669"/>
    <property type="project" value="TreeGrafter"/>
</dbReference>
<keyword evidence="1" id="KW-0732">Signal</keyword>
<proteinExistence type="predicted"/>
<dbReference type="PaxDb" id="2850-Phatr45118"/>
<dbReference type="STRING" id="556484.B7FWI6"/>
<dbReference type="Proteomes" id="UP000000759">
    <property type="component" value="Chromosome 6"/>
</dbReference>
<name>B7FWI6_PHATC</name>
<dbReference type="InParanoid" id="B7FWI6"/>
<gene>
    <name evidence="3" type="ORF">PHATRDRAFT_45118</name>
</gene>
<dbReference type="OrthoDB" id="566138at2759"/>
<dbReference type="SUPFAM" id="SSF75304">
    <property type="entry name" value="Amidase signature (AS) enzymes"/>
    <property type="match status" value="1"/>
</dbReference>
<dbReference type="AlphaFoldDB" id="B7FWI6"/>
<reference evidence="3 4" key="1">
    <citation type="journal article" date="2008" name="Nature">
        <title>The Phaeodactylum genome reveals the evolutionary history of diatom genomes.</title>
        <authorList>
            <person name="Bowler C."/>
            <person name="Allen A.E."/>
            <person name="Badger J.H."/>
            <person name="Grimwood J."/>
            <person name="Jabbari K."/>
            <person name="Kuo A."/>
            <person name="Maheswari U."/>
            <person name="Martens C."/>
            <person name="Maumus F."/>
            <person name="Otillar R.P."/>
            <person name="Rayko E."/>
            <person name="Salamov A."/>
            <person name="Vandepoele K."/>
            <person name="Beszteri B."/>
            <person name="Gruber A."/>
            <person name="Heijde M."/>
            <person name="Katinka M."/>
            <person name="Mock T."/>
            <person name="Valentin K."/>
            <person name="Verret F."/>
            <person name="Berges J.A."/>
            <person name="Brownlee C."/>
            <person name="Cadoret J.P."/>
            <person name="Chiovitti A."/>
            <person name="Choi C.J."/>
            <person name="Coesel S."/>
            <person name="De Martino A."/>
            <person name="Detter J.C."/>
            <person name="Durkin C."/>
            <person name="Falciatore A."/>
            <person name="Fournet J."/>
            <person name="Haruta M."/>
            <person name="Huysman M.J."/>
            <person name="Jenkins B.D."/>
            <person name="Jiroutova K."/>
            <person name="Jorgensen R.E."/>
            <person name="Joubert Y."/>
            <person name="Kaplan A."/>
            <person name="Kroger N."/>
            <person name="Kroth P.G."/>
            <person name="La Roche J."/>
            <person name="Lindquist E."/>
            <person name="Lommer M."/>
            <person name="Martin-Jezequel V."/>
            <person name="Lopez P.J."/>
            <person name="Lucas S."/>
            <person name="Mangogna M."/>
            <person name="McGinnis K."/>
            <person name="Medlin L.K."/>
            <person name="Montsant A."/>
            <person name="Oudot-Le Secq M.P."/>
            <person name="Napoli C."/>
            <person name="Obornik M."/>
            <person name="Parker M.S."/>
            <person name="Petit J.L."/>
            <person name="Porcel B.M."/>
            <person name="Poulsen N."/>
            <person name="Robison M."/>
            <person name="Rychlewski L."/>
            <person name="Rynearson T.A."/>
            <person name="Schmutz J."/>
            <person name="Shapiro H."/>
            <person name="Siaut M."/>
            <person name="Stanley M."/>
            <person name="Sussman M.R."/>
            <person name="Taylor A.R."/>
            <person name="Vardi A."/>
            <person name="von Dassow P."/>
            <person name="Vyverman W."/>
            <person name="Willis A."/>
            <person name="Wyrwicz L.S."/>
            <person name="Rokhsar D.S."/>
            <person name="Weissenbach J."/>
            <person name="Armbrust E.V."/>
            <person name="Green B.R."/>
            <person name="Van de Peer Y."/>
            <person name="Grigoriev I.V."/>
        </authorList>
    </citation>
    <scope>NUCLEOTIDE SEQUENCE [LARGE SCALE GENOMIC DNA]</scope>
    <source>
        <strain evidence="3 4">CCAP 1055/1</strain>
    </source>
</reference>
<dbReference type="Pfam" id="PF01425">
    <property type="entry name" value="Amidase"/>
    <property type="match status" value="1"/>
</dbReference>
<dbReference type="KEGG" id="pti:PHATRDRAFT_45118"/>
<feature type="chain" id="PRO_5002855103" description="Amidase domain-containing protein" evidence="1">
    <location>
        <begin position="19"/>
        <end position="799"/>
    </location>
</feature>
<evidence type="ECO:0000259" key="2">
    <source>
        <dbReference type="Pfam" id="PF01425"/>
    </source>
</evidence>
<protein>
    <recommendedName>
        <fullName evidence="2">Amidase domain-containing protein</fullName>
    </recommendedName>
</protein>
<dbReference type="GeneID" id="7200312"/>
<dbReference type="InterPro" id="IPR036928">
    <property type="entry name" value="AS_sf"/>
</dbReference>
<feature type="domain" description="Amidase" evidence="2">
    <location>
        <begin position="266"/>
        <end position="540"/>
    </location>
</feature>
<dbReference type="PANTHER" id="PTHR11895:SF73">
    <property type="entry name" value="AMIDASE FAMILY PROTEIN"/>
    <property type="match status" value="1"/>
</dbReference>
<dbReference type="InterPro" id="IPR000120">
    <property type="entry name" value="Amidase"/>
</dbReference>
<accession>B7FWI6</accession>
<keyword evidence="4" id="KW-1185">Reference proteome</keyword>
<dbReference type="PANTHER" id="PTHR11895">
    <property type="entry name" value="TRANSAMIDASE"/>
    <property type="match status" value="1"/>
</dbReference>
<evidence type="ECO:0000256" key="1">
    <source>
        <dbReference type="SAM" id="SignalP"/>
    </source>
</evidence>
<evidence type="ECO:0000313" key="3">
    <source>
        <dbReference type="EMBL" id="EEC48989.1"/>
    </source>
</evidence>
<reference evidence="4" key="2">
    <citation type="submission" date="2008-08" db="EMBL/GenBank/DDBJ databases">
        <authorList>
            <consortium name="Diatom Consortium"/>
            <person name="Grigoriev I."/>
            <person name="Grimwood J."/>
            <person name="Kuo A."/>
            <person name="Otillar R.P."/>
            <person name="Salamov A."/>
            <person name="Detter J.C."/>
            <person name="Lindquist E."/>
            <person name="Shapiro H."/>
            <person name="Lucas S."/>
            <person name="Glavina del Rio T."/>
            <person name="Pitluck S."/>
            <person name="Rokhsar D."/>
            <person name="Bowler C."/>
        </authorList>
    </citation>
    <scope>GENOME REANNOTATION</scope>
    <source>
        <strain evidence="4">CCAP 1055/1</strain>
    </source>
</reference>
<dbReference type="EMBL" id="CM000609">
    <property type="protein sequence ID" value="EEC48989.1"/>
    <property type="molecule type" value="Genomic_DNA"/>
</dbReference>
<dbReference type="InterPro" id="IPR023631">
    <property type="entry name" value="Amidase_dom"/>
</dbReference>
<dbReference type="RefSeq" id="XP_002179166.1">
    <property type="nucleotide sequence ID" value="XM_002179130.1"/>
</dbReference>
<evidence type="ECO:0000313" key="4">
    <source>
        <dbReference type="Proteomes" id="UP000000759"/>
    </source>
</evidence>
<sequence>MKLPFLVASTLVWRLVMAADCELSSTSSAPITQSLSGLSAVSFQGFKPLINRFEGEPLLKIIRWSTDPIVEISGNKLVVSKASCDSSSLPESSSTLLSKISLSLLGTASLLTFLGGPTASILSLGFAVATGAYIPAAFAHGDSCDAVIEVEIHGPAKSNGAIYMEEMILVDDYDGEEDSLHFTADPAWALRVNASRNFRQTASGSVYNYRNKTTILNQPPSVTAKDDVVFDIPANVVRPDTDEEILMLSVLEMAALLRQGSLTSVELTNMALSMLEMYDPEYNMLEVELKELALNVAAEADAMFANGTIVSEIQGIPFAIKDTYDVKGYATMYGSWEFMDNIREEESPLVTYAVQAGVVPLFKSSVPQLTWGTANYKGTVYSCLNGGYSAGAGGSGGSSIGSGTAVCLGVVPVAICEQTGSSCQSPAIANGISTIIPALGTFSRENNGLYSFESDRPGLLCRDLMSCAVFYNRMRGKSAGDLQSRDVPFADPSKEDLSTYSIGFVDNSDTDGWPLAWDTPFKGQRNNVVTALQAFGADVITEDSITNFMQPTQLYTDFMESNIRNTVSFDWYWLNVEGFFEEVFKYGAEEGAMAYGPVWVGQNFNFDNGSHRSHVGASAYAYLDSLWLFGYAAERAMYPMLQTMPDVVVHFAQSELNGAYDGNLIKRAGINTVHIPEFYWNTTNETFVDWTGSRPIDYYEGTTVSAAMITCESKKYEPVKALAVCYQLQQSLVPGGKLISPNKDIIREALQSGAHDLDCPYDWSDKRPGYLDSYPVDVRENVVSKLGNIGNRPTCPAPG</sequence>
<feature type="non-terminal residue" evidence="3">
    <location>
        <position position="799"/>
    </location>
</feature>
<organism evidence="3 4">
    <name type="scientific">Phaeodactylum tricornutum (strain CCAP 1055/1)</name>
    <dbReference type="NCBI Taxonomy" id="556484"/>
    <lineage>
        <taxon>Eukaryota</taxon>
        <taxon>Sar</taxon>
        <taxon>Stramenopiles</taxon>
        <taxon>Ochrophyta</taxon>
        <taxon>Bacillariophyta</taxon>
        <taxon>Bacillariophyceae</taxon>
        <taxon>Bacillariophycidae</taxon>
        <taxon>Naviculales</taxon>
        <taxon>Phaeodactylaceae</taxon>
        <taxon>Phaeodactylum</taxon>
    </lineage>
</organism>
<dbReference type="Gene3D" id="3.90.1300.10">
    <property type="entry name" value="Amidase signature (AS) domain"/>
    <property type="match status" value="1"/>
</dbReference>
<dbReference type="eggNOG" id="KOG1211">
    <property type="taxonomic scope" value="Eukaryota"/>
</dbReference>
<dbReference type="HOGENOM" id="CLU_018799_0_0_1"/>
<feature type="signal peptide" evidence="1">
    <location>
        <begin position="1"/>
        <end position="18"/>
    </location>
</feature>